<organism evidence="5 6">
    <name type="scientific">Sphaerimonospora thailandensis</name>
    <dbReference type="NCBI Taxonomy" id="795644"/>
    <lineage>
        <taxon>Bacteria</taxon>
        <taxon>Bacillati</taxon>
        <taxon>Actinomycetota</taxon>
        <taxon>Actinomycetes</taxon>
        <taxon>Streptosporangiales</taxon>
        <taxon>Streptosporangiaceae</taxon>
        <taxon>Sphaerimonospora</taxon>
    </lineage>
</organism>
<name>A0A8J3W1V2_9ACTN</name>
<gene>
    <name evidence="5" type="ORF">Mth01_48730</name>
</gene>
<keyword evidence="3" id="KW-0472">Membrane</keyword>
<evidence type="ECO:0000256" key="2">
    <source>
        <dbReference type="SAM" id="MobiDB-lite"/>
    </source>
</evidence>
<dbReference type="Pfam" id="PF11611">
    <property type="entry name" value="DUF4352"/>
    <property type="match status" value="1"/>
</dbReference>
<feature type="region of interest" description="Disordered" evidence="2">
    <location>
        <begin position="62"/>
        <end position="106"/>
    </location>
</feature>
<keyword evidence="3" id="KW-0812">Transmembrane</keyword>
<protein>
    <recommendedName>
        <fullName evidence="4">DUF4352 domain-containing protein</fullName>
    </recommendedName>
</protein>
<proteinExistence type="predicted"/>
<dbReference type="Proteomes" id="UP000610966">
    <property type="component" value="Unassembled WGS sequence"/>
</dbReference>
<accession>A0A8J3W1V2</accession>
<reference evidence="5" key="1">
    <citation type="submission" date="2021-01" db="EMBL/GenBank/DDBJ databases">
        <title>Whole genome shotgun sequence of Sphaerimonospora thailandensis NBRC 107569.</title>
        <authorList>
            <person name="Komaki H."/>
            <person name="Tamura T."/>
        </authorList>
    </citation>
    <scope>NUCLEOTIDE SEQUENCE</scope>
    <source>
        <strain evidence="5">NBRC 107569</strain>
    </source>
</reference>
<sequence>MHSNQQHPGPYGPAQPYQQTAQPYPQTVIVQKKGGGCLKAVLISAGVLMGIIVLAAIFSGGGSGGDSDTTTTATSNGTSAKPADKAADKAADKPKQADKPKTPGIGDLVKDGKFAFKVTKVEKGLSQVGEGFMVSKAQGQYVLVHLNVKNIGDKAQMFTGSAQKLIDTQGRQFDADSGAAIGMKDSNAFLNNINPGNTVNGIVLFDVPKDFKIKSIELHDSFFSGGVTVTLR</sequence>
<dbReference type="InterPro" id="IPR029051">
    <property type="entry name" value="DUF4352"/>
</dbReference>
<evidence type="ECO:0000256" key="3">
    <source>
        <dbReference type="SAM" id="Phobius"/>
    </source>
</evidence>
<feature type="domain" description="DUF4352" evidence="4">
    <location>
        <begin position="104"/>
        <end position="226"/>
    </location>
</feature>
<feature type="compositionally biased region" description="Basic and acidic residues" evidence="2">
    <location>
        <begin position="82"/>
        <end position="101"/>
    </location>
</feature>
<dbReference type="AlphaFoldDB" id="A0A8J3W1V2"/>
<dbReference type="Gene3D" id="2.60.40.1240">
    <property type="match status" value="1"/>
</dbReference>
<evidence type="ECO:0000313" key="6">
    <source>
        <dbReference type="Proteomes" id="UP000610966"/>
    </source>
</evidence>
<dbReference type="RefSeq" id="WP_204018275.1">
    <property type="nucleotide sequence ID" value="NZ_BOOG01000056.1"/>
</dbReference>
<keyword evidence="3" id="KW-1133">Transmembrane helix</keyword>
<comment type="caution">
    <text evidence="5">The sequence shown here is derived from an EMBL/GenBank/DDBJ whole genome shotgun (WGS) entry which is preliminary data.</text>
</comment>
<evidence type="ECO:0000256" key="1">
    <source>
        <dbReference type="ARBA" id="ARBA00022729"/>
    </source>
</evidence>
<evidence type="ECO:0000313" key="5">
    <source>
        <dbReference type="EMBL" id="GIH72620.1"/>
    </source>
</evidence>
<feature type="transmembrane region" description="Helical" evidence="3">
    <location>
        <begin position="40"/>
        <end position="61"/>
    </location>
</feature>
<dbReference type="InterPro" id="IPR029050">
    <property type="entry name" value="Immunoprotect_excell_Ig-like"/>
</dbReference>
<dbReference type="EMBL" id="BOOG01000056">
    <property type="protein sequence ID" value="GIH72620.1"/>
    <property type="molecule type" value="Genomic_DNA"/>
</dbReference>
<keyword evidence="6" id="KW-1185">Reference proteome</keyword>
<keyword evidence="1" id="KW-0732">Signal</keyword>
<feature type="compositionally biased region" description="Low complexity" evidence="2">
    <location>
        <begin position="66"/>
        <end position="81"/>
    </location>
</feature>
<evidence type="ECO:0000259" key="4">
    <source>
        <dbReference type="Pfam" id="PF11611"/>
    </source>
</evidence>